<feature type="domain" description="Guanylate cyclase" evidence="4">
    <location>
        <begin position="727"/>
        <end position="859"/>
    </location>
</feature>
<dbReference type="Pfam" id="PF00211">
    <property type="entry name" value="Guanylate_cyc"/>
    <property type="match status" value="1"/>
</dbReference>
<dbReference type="EMBL" id="GG738899">
    <property type="protein sequence ID" value="EFC39517.1"/>
    <property type="molecule type" value="Genomic_DNA"/>
</dbReference>
<dbReference type="KEGG" id="ngr:NAEGRDRAFT_72673"/>
<evidence type="ECO:0000313" key="6">
    <source>
        <dbReference type="Proteomes" id="UP000006671"/>
    </source>
</evidence>
<keyword evidence="1" id="KW-0802">TPR repeat</keyword>
<dbReference type="AlphaFoldDB" id="D2VUI4"/>
<dbReference type="GeneID" id="8854158"/>
<dbReference type="SMART" id="SM00044">
    <property type="entry name" value="CYCc"/>
    <property type="match status" value="1"/>
</dbReference>
<dbReference type="GO" id="GO:0006171">
    <property type="term" value="P:cAMP biosynthetic process"/>
    <property type="evidence" value="ECO:0007669"/>
    <property type="project" value="TreeGrafter"/>
</dbReference>
<accession>D2VUI4</accession>
<dbReference type="PANTHER" id="PTHR43081">
    <property type="entry name" value="ADENYLATE CYCLASE, TERMINAL-DIFFERENTIATION SPECIFIC-RELATED"/>
    <property type="match status" value="1"/>
</dbReference>
<dbReference type="CDD" id="cd07302">
    <property type="entry name" value="CHD"/>
    <property type="match status" value="1"/>
</dbReference>
<feature type="region of interest" description="Disordered" evidence="2">
    <location>
        <begin position="107"/>
        <end position="154"/>
    </location>
</feature>
<dbReference type="PROSITE" id="PS50005">
    <property type="entry name" value="TPR"/>
    <property type="match status" value="1"/>
</dbReference>
<dbReference type="VEuPathDB" id="AmoebaDB:NAEGRDRAFT_72673"/>
<dbReference type="Gene3D" id="3.30.70.1230">
    <property type="entry name" value="Nucleotide cyclase"/>
    <property type="match status" value="1"/>
</dbReference>
<protein>
    <submittedName>
        <fullName evidence="5">Predicted protein</fullName>
    </submittedName>
</protein>
<evidence type="ECO:0000259" key="4">
    <source>
        <dbReference type="PROSITE" id="PS50125"/>
    </source>
</evidence>
<dbReference type="Gene3D" id="6.10.340.10">
    <property type="match status" value="1"/>
</dbReference>
<dbReference type="SUPFAM" id="SSF55073">
    <property type="entry name" value="Nucleotide cyclase"/>
    <property type="match status" value="1"/>
</dbReference>
<dbReference type="OrthoDB" id="60033at2759"/>
<feature type="repeat" description="TPR" evidence="1">
    <location>
        <begin position="939"/>
        <end position="972"/>
    </location>
</feature>
<keyword evidence="3" id="KW-0472">Membrane</keyword>
<organism evidence="6">
    <name type="scientific">Naegleria gruberi</name>
    <name type="common">Amoeba</name>
    <dbReference type="NCBI Taxonomy" id="5762"/>
    <lineage>
        <taxon>Eukaryota</taxon>
        <taxon>Discoba</taxon>
        <taxon>Heterolobosea</taxon>
        <taxon>Tetramitia</taxon>
        <taxon>Eutetramitia</taxon>
        <taxon>Vahlkampfiidae</taxon>
        <taxon>Naegleria</taxon>
    </lineage>
</organism>
<dbReference type="InParanoid" id="D2VUI4"/>
<evidence type="ECO:0000256" key="1">
    <source>
        <dbReference type="PROSITE-ProRule" id="PRU00339"/>
    </source>
</evidence>
<name>D2VUI4_NAEGR</name>
<dbReference type="InterPro" id="IPR001054">
    <property type="entry name" value="A/G_cyclase"/>
</dbReference>
<gene>
    <name evidence="5" type="ORF">NAEGRDRAFT_72673</name>
</gene>
<feature type="compositionally biased region" description="Low complexity" evidence="2">
    <location>
        <begin position="132"/>
        <end position="154"/>
    </location>
</feature>
<evidence type="ECO:0000313" key="5">
    <source>
        <dbReference type="EMBL" id="EFC39517.1"/>
    </source>
</evidence>
<keyword evidence="3" id="KW-1133">Transmembrane helix</keyword>
<feature type="transmembrane region" description="Helical" evidence="3">
    <location>
        <begin position="234"/>
        <end position="261"/>
    </location>
</feature>
<dbReference type="OMA" id="WICMEAT"/>
<dbReference type="PANTHER" id="PTHR43081:SF1">
    <property type="entry name" value="ADENYLATE CYCLASE, TERMINAL-DIFFERENTIATION SPECIFIC"/>
    <property type="match status" value="1"/>
</dbReference>
<evidence type="ECO:0000256" key="3">
    <source>
        <dbReference type="SAM" id="Phobius"/>
    </source>
</evidence>
<keyword evidence="3" id="KW-0812">Transmembrane</keyword>
<dbReference type="InterPro" id="IPR019734">
    <property type="entry name" value="TPR_rpt"/>
</dbReference>
<sequence length="1002" mass="113847">MHSNKVTPLIESCSNESLPNLISKYPVSNPSSRRNSIMQIPPSLPDRTPVYANNPIYYAPPVKEFFFRDLSDQESVPTTVHNLNTYVMTKTANNEQSLESITSIPNSTPVQQVQAPPSSSVFIPNVKSTNTMSSTKSPNSKLSSNPNSRRNSMLQIQPQEKLARSNSLYYVAPSREISFHNLAEQESLASSFKTSTKKLFDNDSIVTPQSITGEEKRPTSVELRPHFYICSFRCLLITMMLVMLVIPVLSLIGISIGFSILASNDVKNQVMAQSYFRAESYVSDFLWICMEATRQQRHAIYRSYFMNEGGLNTNSSTSNFYSYENYVNILRLLAVSHHQYIGKIFLVDFTCPNTDYLYVDESYELVLPVSNEDEGQFDNMQRVFLMKQANDETFQSFYYFSKYGKLRTVTDSELMDKWDPTQGEFYKLALKHKEALVPMDVQWQGSSIEERIYTCYQSNVYSPYDSTFLGMTSINVNIKYLSDFVRSFYVSPNSFVAIVEFFTRESNSGAPVLHKRVLGFKNSSAIAVFDESSTFDIRIAEAHEVSDPLLKHVLLNILPSDYSGYKNKSTAEYNPHLNSFSFSGEDYVVAHGVVKRTVDLNMHWIVVVVAPDGDFVSNVMLMLGLTIGIAFVCLAFGVLFSCIFSQAVSKPLRFFSRESKALSNLEAPKTSKVYNTTTEIHELSIAFDKMKTTVRSFKKFVPNELLRDMLKNGNEITLGGRLVGNLTIFFSDIENFTTISEELDPEMLIQHVSEYFHVLTEEIIYENGTLDKYIGDSVMAFWGAPDTSAISGLRGCRAALRCQQRMSDLRRKWQREAKPLFRCRIGLHSGSCVVGNIGSIWRLNFTIIGDSVNLASRLEGTNKFYGTSILLSEDTFLQPYVAEQLEVRKIDQISVKGKSVGCVIYELLGRRTNNSIKEPSKDTKSSRPLPTPNDEIMRLRQIYERALEMYASGDFAQALLFFEECLKIRPEDGPSRTLRERCREYAVHPPRDWNGIYHNTEK</sequence>
<feature type="transmembrane region" description="Helical" evidence="3">
    <location>
        <begin position="619"/>
        <end position="644"/>
    </location>
</feature>
<feature type="compositionally biased region" description="Polar residues" evidence="2">
    <location>
        <begin position="107"/>
        <end position="131"/>
    </location>
</feature>
<dbReference type="GO" id="GO:0035556">
    <property type="term" value="P:intracellular signal transduction"/>
    <property type="evidence" value="ECO:0007669"/>
    <property type="project" value="InterPro"/>
</dbReference>
<dbReference type="eggNOG" id="KOG4171">
    <property type="taxonomic scope" value="Eukaryota"/>
</dbReference>
<dbReference type="PROSITE" id="PS50125">
    <property type="entry name" value="GUANYLATE_CYCLASE_2"/>
    <property type="match status" value="1"/>
</dbReference>
<dbReference type="RefSeq" id="XP_002672261.1">
    <property type="nucleotide sequence ID" value="XM_002672215.1"/>
</dbReference>
<dbReference type="InterPro" id="IPR050697">
    <property type="entry name" value="Adenylyl/Guanylyl_Cyclase_3/4"/>
</dbReference>
<proteinExistence type="predicted"/>
<keyword evidence="6" id="KW-1185">Reference proteome</keyword>
<evidence type="ECO:0000256" key="2">
    <source>
        <dbReference type="SAM" id="MobiDB-lite"/>
    </source>
</evidence>
<reference evidence="5 6" key="1">
    <citation type="journal article" date="2010" name="Cell">
        <title>The genome of Naegleria gruberi illuminates early eukaryotic versatility.</title>
        <authorList>
            <person name="Fritz-Laylin L.K."/>
            <person name="Prochnik S.E."/>
            <person name="Ginger M.L."/>
            <person name="Dacks J.B."/>
            <person name="Carpenter M.L."/>
            <person name="Field M.C."/>
            <person name="Kuo A."/>
            <person name="Paredez A."/>
            <person name="Chapman J."/>
            <person name="Pham J."/>
            <person name="Shu S."/>
            <person name="Neupane R."/>
            <person name="Cipriano M."/>
            <person name="Mancuso J."/>
            <person name="Tu H."/>
            <person name="Salamov A."/>
            <person name="Lindquist E."/>
            <person name="Shapiro H."/>
            <person name="Lucas S."/>
            <person name="Grigoriev I.V."/>
            <person name="Cande W.Z."/>
            <person name="Fulton C."/>
            <person name="Rokhsar D.S."/>
            <person name="Dawson S.C."/>
        </authorList>
    </citation>
    <scope>NUCLEOTIDE SEQUENCE [LARGE SCALE GENOMIC DNA]</scope>
    <source>
        <strain evidence="5 6">NEG-M</strain>
    </source>
</reference>
<dbReference type="Proteomes" id="UP000006671">
    <property type="component" value="Unassembled WGS sequence"/>
</dbReference>
<dbReference type="InterPro" id="IPR029787">
    <property type="entry name" value="Nucleotide_cyclase"/>
</dbReference>